<dbReference type="InterPro" id="IPR003148">
    <property type="entry name" value="RCK_N"/>
</dbReference>
<protein>
    <submittedName>
        <fullName evidence="2">Potassium uptake protein KtrA</fullName>
    </submittedName>
</protein>
<dbReference type="EMBL" id="BA000026">
    <property type="protein sequence ID" value="BAC44093.1"/>
    <property type="molecule type" value="Genomic_DNA"/>
</dbReference>
<dbReference type="InterPro" id="IPR036721">
    <property type="entry name" value="RCK_C_sf"/>
</dbReference>
<dbReference type="Gene3D" id="3.40.50.720">
    <property type="entry name" value="NAD(P)-binding Rossmann-like Domain"/>
    <property type="match status" value="1"/>
</dbReference>
<dbReference type="GO" id="GO:0008324">
    <property type="term" value="F:monoatomic cation transmembrane transporter activity"/>
    <property type="evidence" value="ECO:0007669"/>
    <property type="project" value="InterPro"/>
</dbReference>
<keyword evidence="3" id="KW-1185">Reference proteome</keyword>
<dbReference type="Pfam" id="PF02254">
    <property type="entry name" value="TrkA_N"/>
    <property type="match status" value="1"/>
</dbReference>
<dbReference type="Pfam" id="PF02080">
    <property type="entry name" value="TrkA_C"/>
    <property type="match status" value="1"/>
</dbReference>
<dbReference type="SUPFAM" id="SSF116726">
    <property type="entry name" value="TrkA C-terminal domain-like"/>
    <property type="match status" value="1"/>
</dbReference>
<proteinExistence type="predicted"/>
<feature type="domain" description="RCK C-terminal" evidence="1">
    <location>
        <begin position="149"/>
        <end position="233"/>
    </location>
</feature>
<name>Q8EWA3_MALP2</name>
<organism evidence="2 3">
    <name type="scientific">Malacoplasma penetrans (strain HF-2)</name>
    <name type="common">Mycoplasma penetrans</name>
    <dbReference type="NCBI Taxonomy" id="272633"/>
    <lineage>
        <taxon>Bacteria</taxon>
        <taxon>Bacillati</taxon>
        <taxon>Mycoplasmatota</taxon>
        <taxon>Mycoplasmoidales</taxon>
        <taxon>Mycoplasmoidaceae</taxon>
        <taxon>Malacoplasma</taxon>
    </lineage>
</organism>
<dbReference type="InterPro" id="IPR050721">
    <property type="entry name" value="Trk_Ktr_HKT_K-transport"/>
</dbReference>
<dbReference type="KEGG" id="mpe:MYPE3010"/>
<dbReference type="SUPFAM" id="SSF51735">
    <property type="entry name" value="NAD(P)-binding Rossmann-fold domains"/>
    <property type="match status" value="1"/>
</dbReference>
<dbReference type="InterPro" id="IPR036291">
    <property type="entry name" value="NAD(P)-bd_dom_sf"/>
</dbReference>
<dbReference type="STRING" id="272633.gene:10731404"/>
<accession>Q8EWA3</accession>
<dbReference type="PROSITE" id="PS51202">
    <property type="entry name" value="RCK_C"/>
    <property type="match status" value="1"/>
</dbReference>
<gene>
    <name evidence="2" type="ordered locus">MYPE3010</name>
</gene>
<dbReference type="RefSeq" id="WP_011077129.1">
    <property type="nucleotide sequence ID" value="NC_004432.1"/>
</dbReference>
<dbReference type="HOGENOM" id="CLU_046525_3_2_14"/>
<evidence type="ECO:0000313" key="2">
    <source>
        <dbReference type="EMBL" id="BAC44093.1"/>
    </source>
</evidence>
<dbReference type="GO" id="GO:0006813">
    <property type="term" value="P:potassium ion transport"/>
    <property type="evidence" value="ECO:0007669"/>
    <property type="project" value="InterPro"/>
</dbReference>
<reference evidence="2 3" key="1">
    <citation type="journal article" date="2002" name="Nucleic Acids Res.">
        <title>The complete genomic sequence of Mycoplasma penetrans, an intracellular bacterial pathogen in humans.</title>
        <authorList>
            <person name="Sasaki Y."/>
            <person name="Ishikawa J."/>
            <person name="Yamashita A."/>
            <person name="Oshima K."/>
            <person name="Kenri T."/>
            <person name="Furuya K."/>
            <person name="Yoshino C."/>
            <person name="Horino A."/>
            <person name="Shiba T."/>
            <person name="Sasaki T."/>
            <person name="Hattori M."/>
        </authorList>
    </citation>
    <scope>NUCLEOTIDE SEQUENCE [LARGE SCALE GENOMIC DNA]</scope>
    <source>
        <strain evidence="2 3">HF-2</strain>
    </source>
</reference>
<dbReference type="eggNOG" id="COG0569">
    <property type="taxonomic scope" value="Bacteria"/>
</dbReference>
<evidence type="ECO:0000313" key="3">
    <source>
        <dbReference type="Proteomes" id="UP000002522"/>
    </source>
</evidence>
<dbReference type="Gene3D" id="3.30.70.1450">
    <property type="entry name" value="Regulator of K+ conductance, C-terminal domain"/>
    <property type="match status" value="1"/>
</dbReference>
<dbReference type="PANTHER" id="PTHR43833">
    <property type="entry name" value="POTASSIUM CHANNEL PROTEIN 2-RELATED-RELATED"/>
    <property type="match status" value="1"/>
</dbReference>
<sequence length="234" mass="26611">MKLNKKNWKPSSSNKYLIIGYGKFGKGFAQRLLKEGVKESKIYIVDKNQEMLTETQNQFTNVMSLTISDFDSLNAFDVNEIKIVVIAMSDLEESLMIAANCVKYPDKKYFAKAKNEIHSKLLKTLGVDDVVIPEEEIGSKLAYKSLFTSNIEIKNVDDDYNIIHVKIKPNFNFENKTLADLNIRSKIECNIFGIKRDGVFFVPSGNDVIKVNDILSIVYKKDLSKQIIDFFGGL</sequence>
<dbReference type="InParanoid" id="Q8EWA3"/>
<dbReference type="FunCoup" id="Q8EWA3">
    <property type="interactions" value="61"/>
</dbReference>
<dbReference type="PANTHER" id="PTHR43833:SF7">
    <property type="entry name" value="KTR SYSTEM POTASSIUM UPTAKE PROTEIN C"/>
    <property type="match status" value="1"/>
</dbReference>
<dbReference type="InterPro" id="IPR006037">
    <property type="entry name" value="RCK_C"/>
</dbReference>
<dbReference type="AlphaFoldDB" id="Q8EWA3"/>
<evidence type="ECO:0000259" key="1">
    <source>
        <dbReference type="PROSITE" id="PS51202"/>
    </source>
</evidence>
<dbReference type="Proteomes" id="UP000002522">
    <property type="component" value="Chromosome"/>
</dbReference>